<dbReference type="PANTHER" id="PTHR43047">
    <property type="entry name" value="TWO-COMPONENT HISTIDINE PROTEIN KINASE"/>
    <property type="match status" value="1"/>
</dbReference>
<dbReference type="InterPro" id="IPR011006">
    <property type="entry name" value="CheY-like_superfamily"/>
</dbReference>
<dbReference type="RefSeq" id="WP_071176103.1">
    <property type="nucleotide sequence ID" value="NZ_CP017831.1"/>
</dbReference>
<evidence type="ECO:0000256" key="3">
    <source>
        <dbReference type="ARBA" id="ARBA00018672"/>
    </source>
</evidence>
<dbReference type="InterPro" id="IPR001789">
    <property type="entry name" value="Sig_transdc_resp-reg_receiver"/>
</dbReference>
<dbReference type="InterPro" id="IPR001638">
    <property type="entry name" value="Solute-binding_3/MltF_N"/>
</dbReference>
<comment type="catalytic activity">
    <reaction evidence="1">
        <text>ATP + protein L-histidine = ADP + protein N-phospho-L-histidine.</text>
        <dbReference type="EC" id="2.7.13.3"/>
    </reaction>
</comment>
<protein>
    <recommendedName>
        <fullName evidence="3">Stage 0 sporulation protein A homolog</fullName>
        <ecNumber evidence="2">2.7.13.3</ecNumber>
    </recommendedName>
</protein>
<dbReference type="Pfam" id="PF02518">
    <property type="entry name" value="HATPase_c"/>
    <property type="match status" value="1"/>
</dbReference>
<dbReference type="SMART" id="SM00062">
    <property type="entry name" value="PBPb"/>
    <property type="match status" value="2"/>
</dbReference>
<evidence type="ECO:0000259" key="10">
    <source>
        <dbReference type="PROSITE" id="PS50109"/>
    </source>
</evidence>
<evidence type="ECO:0000256" key="4">
    <source>
        <dbReference type="ARBA" id="ARBA00022679"/>
    </source>
</evidence>
<reference evidence="13" key="1">
    <citation type="submission" date="2016-10" db="EMBL/GenBank/DDBJ databases">
        <title>The complete genome sequence of the rumen bacterium Butyrivibrio hungatei MB2003.</title>
        <authorList>
            <person name="Palevich N."/>
            <person name="Kelly W.J."/>
            <person name="Leahy S.C."/>
            <person name="Altermann E."/>
            <person name="Rakonjac J."/>
            <person name="Attwood G.T."/>
        </authorList>
    </citation>
    <scope>NUCLEOTIDE SEQUENCE [LARGE SCALE GENOMIC DNA]</scope>
    <source>
        <strain evidence="13">MB2003</strain>
    </source>
</reference>
<organism evidence="12 13">
    <name type="scientific">Butyrivibrio hungatei</name>
    <dbReference type="NCBI Taxonomy" id="185008"/>
    <lineage>
        <taxon>Bacteria</taxon>
        <taxon>Bacillati</taxon>
        <taxon>Bacillota</taxon>
        <taxon>Clostridia</taxon>
        <taxon>Lachnospirales</taxon>
        <taxon>Lachnospiraceae</taxon>
        <taxon>Butyrivibrio</taxon>
    </lineage>
</organism>
<dbReference type="InterPro" id="IPR036890">
    <property type="entry name" value="HATPase_C_sf"/>
</dbReference>
<dbReference type="InterPro" id="IPR003594">
    <property type="entry name" value="HATPase_dom"/>
</dbReference>
<comment type="function">
    <text evidence="7">May play the central regulatory role in sporulation. It may be an element of the effector pathway responsible for the activation of sporulation genes in response to nutritional stress. Spo0A may act in concert with spo0H (a sigma factor) to control the expression of some genes that are critical to the sporulation process.</text>
</comment>
<evidence type="ECO:0000256" key="9">
    <source>
        <dbReference type="SAM" id="Phobius"/>
    </source>
</evidence>
<dbReference type="SMART" id="SM00387">
    <property type="entry name" value="HATPase_c"/>
    <property type="match status" value="1"/>
</dbReference>
<proteinExistence type="predicted"/>
<keyword evidence="13" id="KW-1185">Reference proteome</keyword>
<evidence type="ECO:0000259" key="11">
    <source>
        <dbReference type="PROSITE" id="PS50110"/>
    </source>
</evidence>
<keyword evidence="4" id="KW-0808">Transferase</keyword>
<feature type="transmembrane region" description="Helical" evidence="9">
    <location>
        <begin position="507"/>
        <end position="526"/>
    </location>
</feature>
<dbReference type="SUPFAM" id="SSF53850">
    <property type="entry name" value="Periplasmic binding protein-like II"/>
    <property type="match status" value="2"/>
</dbReference>
<dbReference type="InterPro" id="IPR004358">
    <property type="entry name" value="Sig_transdc_His_kin-like_C"/>
</dbReference>
<dbReference type="SUPFAM" id="SSF47384">
    <property type="entry name" value="Homodimeric domain of signal transducing histidine kinase"/>
    <property type="match status" value="1"/>
</dbReference>
<dbReference type="KEGG" id="bhu:bhn_I1379"/>
<dbReference type="Proteomes" id="UP000179284">
    <property type="component" value="Chromosome I"/>
</dbReference>
<evidence type="ECO:0000256" key="1">
    <source>
        <dbReference type="ARBA" id="ARBA00000085"/>
    </source>
</evidence>
<dbReference type="InterPro" id="IPR036097">
    <property type="entry name" value="HisK_dim/P_sf"/>
</dbReference>
<name>A0A1D9P1N2_9FIRM</name>
<gene>
    <name evidence="12" type="ORF">bhn_I1379</name>
</gene>
<feature type="domain" description="Histidine kinase" evidence="10">
    <location>
        <begin position="559"/>
        <end position="781"/>
    </location>
</feature>
<evidence type="ECO:0000313" key="12">
    <source>
        <dbReference type="EMBL" id="AOZ96412.1"/>
    </source>
</evidence>
<dbReference type="PROSITE" id="PS50109">
    <property type="entry name" value="HIS_KIN"/>
    <property type="match status" value="1"/>
</dbReference>
<evidence type="ECO:0000313" key="13">
    <source>
        <dbReference type="Proteomes" id="UP000179284"/>
    </source>
</evidence>
<accession>A0A1D9P1N2</accession>
<keyword evidence="9" id="KW-0472">Membrane</keyword>
<dbReference type="PRINTS" id="PR00344">
    <property type="entry name" value="BCTRLSENSOR"/>
</dbReference>
<dbReference type="PANTHER" id="PTHR43047:SF72">
    <property type="entry name" value="OSMOSENSING HISTIDINE PROTEIN KINASE SLN1"/>
    <property type="match status" value="1"/>
</dbReference>
<keyword evidence="9" id="KW-0812">Transmembrane</keyword>
<dbReference type="GO" id="GO:0009927">
    <property type="term" value="F:histidine phosphotransfer kinase activity"/>
    <property type="evidence" value="ECO:0007669"/>
    <property type="project" value="TreeGrafter"/>
</dbReference>
<evidence type="ECO:0000256" key="5">
    <source>
        <dbReference type="ARBA" id="ARBA00022777"/>
    </source>
</evidence>
<dbReference type="GO" id="GO:0005886">
    <property type="term" value="C:plasma membrane"/>
    <property type="evidence" value="ECO:0007669"/>
    <property type="project" value="TreeGrafter"/>
</dbReference>
<evidence type="ECO:0000256" key="8">
    <source>
        <dbReference type="PROSITE-ProRule" id="PRU00169"/>
    </source>
</evidence>
<dbReference type="InterPro" id="IPR005467">
    <property type="entry name" value="His_kinase_dom"/>
</dbReference>
<feature type="domain" description="Response regulatory" evidence="11">
    <location>
        <begin position="805"/>
        <end position="905"/>
    </location>
</feature>
<dbReference type="SUPFAM" id="SSF55874">
    <property type="entry name" value="ATPase domain of HSP90 chaperone/DNA topoisomerase II/histidine kinase"/>
    <property type="match status" value="1"/>
</dbReference>
<dbReference type="Pfam" id="PF00497">
    <property type="entry name" value="SBP_bac_3"/>
    <property type="match status" value="1"/>
</dbReference>
<evidence type="ECO:0000256" key="6">
    <source>
        <dbReference type="ARBA" id="ARBA00023012"/>
    </source>
</evidence>
<dbReference type="EMBL" id="CP017831">
    <property type="protein sequence ID" value="AOZ96412.1"/>
    <property type="molecule type" value="Genomic_DNA"/>
</dbReference>
<keyword evidence="9" id="KW-1133">Transmembrane helix</keyword>
<dbReference type="Gene3D" id="3.30.565.10">
    <property type="entry name" value="Histidine kinase-like ATPase, C-terminal domain"/>
    <property type="match status" value="1"/>
</dbReference>
<dbReference type="Gene3D" id="3.40.50.2300">
    <property type="match status" value="1"/>
</dbReference>
<keyword evidence="5 12" id="KW-0418">Kinase</keyword>
<dbReference type="GO" id="GO:0000155">
    <property type="term" value="F:phosphorelay sensor kinase activity"/>
    <property type="evidence" value="ECO:0007669"/>
    <property type="project" value="InterPro"/>
</dbReference>
<evidence type="ECO:0000256" key="2">
    <source>
        <dbReference type="ARBA" id="ARBA00012438"/>
    </source>
</evidence>
<sequence length="905" mass="103457">MVKNKTKSLILFILCFLISFTYFPINCNASSAYTKKVRVGYYENEVFEDGASDNAVKSGYAYEYYRKLSEYTGWEYEYVYGDFSEIYQMLLKGEVDFVAGLAYTSERSSIILFPEKSMGSEKYSFVKHDFDKDITIDPRSFNGKTIGVLDSAIYDILNNYISNHRINAQIITYTDYSTLLNAFDKKQIDILAAENDGIYDRRHAEYLFSFGESDYYIGVCPGKPYLLKELNDAQEQLSFEEPNYVATLRNKYYPVTLSSRAYSKVEKDWINSHQTITVGYLNNYLPYSGTDKDGHVTGMICELVPALFKELNIPDIVVRYVGYDSYDELIKGLTSDEVDIAFPVGGGLYYSEEDGIYLSNPLVSSLTDLIYRVDFLGTPVSDFAVNKNNKMQYYYVKTHFPEASISYYSSIEECLNAVVKGEVSFTTLNGIRTNTFLKKNDYRNLSFRQLSFSDDRCIGVKIGNEGLLKLINRGVHVVGDEYIQNLSYKYMDAMSAYTFKDFINDHFFGVFIIIVVLLSAIIALSVRDINRTRRRIKEKESEKLDIQKTSFEKTNFLSNYSENLRFYINATEGLVDLIKHSNSKEETIVFVDRIDICAKCLSNIVNDVLDLSRIESGQVLLENTPVNIYEIIKDVRTVTSESMEEKKHIISVNYRNIKHPDVLTDRIRLTQVLINILTNAIEYTPAEGLLVMNVEEITSYDPEKARFMFQIKDNGPGMSMDIINSIFDPYAKERANFKNFHTIGFGLAICKKIVDMMEGTIDVFSIEGKGSEFTVEVPLLINTKSKARSNENEAEIDSYNFSGKRVLVLEDSLPNQLFVSKIMKKVGFEIQIALDEFEAYEKIKAAHSDYFDLVLMNSDVYNNGDNELSKRLKMIDDPAKADTPIIPFTNDTPSLMKNISELLNT</sequence>
<dbReference type="PROSITE" id="PS50110">
    <property type="entry name" value="RESPONSE_REGULATORY"/>
    <property type="match status" value="1"/>
</dbReference>
<dbReference type="SUPFAM" id="SSF52172">
    <property type="entry name" value="CheY-like"/>
    <property type="match status" value="1"/>
</dbReference>
<keyword evidence="6" id="KW-0902">Two-component regulatory system</keyword>
<dbReference type="AlphaFoldDB" id="A0A1D9P1N2"/>
<dbReference type="Gene3D" id="3.40.190.10">
    <property type="entry name" value="Periplasmic binding protein-like II"/>
    <property type="match status" value="4"/>
</dbReference>
<evidence type="ECO:0000256" key="7">
    <source>
        <dbReference type="ARBA" id="ARBA00024867"/>
    </source>
</evidence>
<dbReference type="Gene3D" id="1.10.287.130">
    <property type="match status" value="1"/>
</dbReference>
<comment type="caution">
    <text evidence="8">Lacks conserved residue(s) required for the propagation of feature annotation.</text>
</comment>
<dbReference type="EC" id="2.7.13.3" evidence="2"/>